<evidence type="ECO:0000313" key="3">
    <source>
        <dbReference type="EMBL" id="MBB6351946.1"/>
    </source>
</evidence>
<gene>
    <name evidence="3" type="ORF">FHU36_008529</name>
</gene>
<reference evidence="3 4" key="1">
    <citation type="submission" date="2020-08" db="EMBL/GenBank/DDBJ databases">
        <title>Sequencing the genomes of 1000 actinobacteria strains.</title>
        <authorList>
            <person name="Klenk H.-P."/>
        </authorList>
    </citation>
    <scope>NUCLEOTIDE SEQUENCE [LARGE SCALE GENOMIC DNA]</scope>
    <source>
        <strain evidence="3 4">DSM 45913</strain>
    </source>
</reference>
<dbReference type="EMBL" id="JACHJB010000004">
    <property type="protein sequence ID" value="MBB6351946.1"/>
    <property type="molecule type" value="Genomic_DNA"/>
</dbReference>
<dbReference type="InterPro" id="IPR016624">
    <property type="entry name" value="UCP014753"/>
</dbReference>
<protein>
    <recommendedName>
        <fullName evidence="2">DUF2264 domain-containing protein</fullName>
    </recommendedName>
</protein>
<evidence type="ECO:0000256" key="1">
    <source>
        <dbReference type="SAM" id="MobiDB-lite"/>
    </source>
</evidence>
<dbReference type="RefSeq" id="WP_221497318.1">
    <property type="nucleotide sequence ID" value="NZ_JACHJB010000004.1"/>
</dbReference>
<accession>A0A7X0CD39</accession>
<dbReference type="AlphaFoldDB" id="A0A7X0CD39"/>
<feature type="domain" description="DUF2264" evidence="2">
    <location>
        <begin position="18"/>
        <end position="350"/>
    </location>
</feature>
<feature type="compositionally biased region" description="Basic and acidic residues" evidence="1">
    <location>
        <begin position="607"/>
        <end position="629"/>
    </location>
</feature>
<dbReference type="PANTHER" id="PTHR35339">
    <property type="entry name" value="LINALOOL DEHYDRATASE_ISOMERASE DOMAIN-CONTAINING PROTEIN"/>
    <property type="match status" value="1"/>
</dbReference>
<dbReference type="InterPro" id="IPR049349">
    <property type="entry name" value="DUF2264_N"/>
</dbReference>
<dbReference type="PANTHER" id="PTHR35339:SF4">
    <property type="entry name" value="LINALOOL DEHYDRATASE_ISOMERASE DOMAIN-CONTAINING PROTEIN"/>
    <property type="match status" value="1"/>
</dbReference>
<sequence>MFPLPPEDRSLSPYTGWTRAHWEAVADGLLAAVEPYRSPDGAEVDLPGRESWSRCDGMEGYARTFLLAAFRVAGGGDPGLLAPYARGLEAGPRVWQPVGDRTQSMVEAASIALGLWLTRPYLWDRLEEKVQAEAAGYLAATLRHEPADSNWVMFPATVGGFLNAVGLHTGEAGAAVERGLARVEPWYAGDGWYSDGPGRAFDHYNGWALHLYPALLAHLSGREAGVHGERLREFLAGYALTFDADGGMLYHGRSLTYRFGAVTSLFAGALLDATPLAPGRTRRIASGVLRRFLDRGALSPDGLLTLGWYGPYEPTLQPYSGWASPYWASKAFLGLLLPPDHPVWTAPEEPGPSGTAALPGPGFLVQNSGGIARVLNHGSEKYADDPLYDRYAYSTRTAPTTPGAVPDNHFGLVSEDGTLAARGPLTPAGAGTLGDTAWAASRSAGVESVSVVRGPVEVRIHRVAPGSRVRQTGWALHHATATPAPPATPTLPTTPAAPTAAEIATPATGAGATPTVPATSEMTAAAAAAPGGGPAVVLRSPDGLGTLLAGLHGYERAEAVEAPDGTAFGAPALVPALDGVAEDGWAVAVAVLAGEDEPAVLSGADCPDGRPDGRLNGRADERADGRADGRAGAGVPGTGAAGLPTVRADGGQVVVTWPGGTAHAFTPDGPVTT</sequence>
<evidence type="ECO:0000313" key="4">
    <source>
        <dbReference type="Proteomes" id="UP000583800"/>
    </source>
</evidence>
<organism evidence="3 4">
    <name type="scientific">Nonomuraea muscovyensis</name>
    <dbReference type="NCBI Taxonomy" id="1124761"/>
    <lineage>
        <taxon>Bacteria</taxon>
        <taxon>Bacillati</taxon>
        <taxon>Actinomycetota</taxon>
        <taxon>Actinomycetes</taxon>
        <taxon>Streptosporangiales</taxon>
        <taxon>Streptosporangiaceae</taxon>
        <taxon>Nonomuraea</taxon>
    </lineage>
</organism>
<name>A0A7X0CD39_9ACTN</name>
<keyword evidence="4" id="KW-1185">Reference proteome</keyword>
<dbReference type="Pfam" id="PF10022">
    <property type="entry name" value="DUF2264"/>
    <property type="match status" value="1"/>
</dbReference>
<comment type="caution">
    <text evidence="3">The sequence shown here is derived from an EMBL/GenBank/DDBJ whole genome shotgun (WGS) entry which is preliminary data.</text>
</comment>
<feature type="region of interest" description="Disordered" evidence="1">
    <location>
        <begin position="604"/>
        <end position="645"/>
    </location>
</feature>
<dbReference type="Proteomes" id="UP000583800">
    <property type="component" value="Unassembled WGS sequence"/>
</dbReference>
<proteinExistence type="predicted"/>
<feature type="compositionally biased region" description="Gly residues" evidence="1">
    <location>
        <begin position="631"/>
        <end position="640"/>
    </location>
</feature>
<evidence type="ECO:0000259" key="2">
    <source>
        <dbReference type="Pfam" id="PF10022"/>
    </source>
</evidence>